<dbReference type="InterPro" id="IPR020845">
    <property type="entry name" value="AMP-binding_CS"/>
</dbReference>
<evidence type="ECO:0000313" key="3">
    <source>
        <dbReference type="Proteomes" id="UP000730482"/>
    </source>
</evidence>
<comment type="caution">
    <text evidence="2">The sequence shown here is derived from an EMBL/GenBank/DDBJ whole genome shotgun (WGS) entry which is preliminary data.</text>
</comment>
<dbReference type="RefSeq" id="WP_212022536.1">
    <property type="nucleotide sequence ID" value="NZ_JAAFYZ010000607.1"/>
</dbReference>
<organism evidence="2 3">
    <name type="scientific">Catenulispora pinistramenti</name>
    <dbReference type="NCBI Taxonomy" id="2705254"/>
    <lineage>
        <taxon>Bacteria</taxon>
        <taxon>Bacillati</taxon>
        <taxon>Actinomycetota</taxon>
        <taxon>Actinomycetes</taxon>
        <taxon>Catenulisporales</taxon>
        <taxon>Catenulisporaceae</taxon>
        <taxon>Catenulispora</taxon>
    </lineage>
</organism>
<dbReference type="InterPro" id="IPR000873">
    <property type="entry name" value="AMP-dep_synth/lig_dom"/>
</dbReference>
<proteinExistence type="predicted"/>
<dbReference type="PROSITE" id="PS00455">
    <property type="entry name" value="AMP_BINDING"/>
    <property type="match status" value="1"/>
</dbReference>
<dbReference type="Gene3D" id="3.40.50.980">
    <property type="match status" value="2"/>
</dbReference>
<dbReference type="PANTHER" id="PTHR45527">
    <property type="entry name" value="NONRIBOSOMAL PEPTIDE SYNTHETASE"/>
    <property type="match status" value="1"/>
</dbReference>
<feature type="non-terminal residue" evidence="2">
    <location>
        <position position="125"/>
    </location>
</feature>
<evidence type="ECO:0000259" key="1">
    <source>
        <dbReference type="Pfam" id="PF00501"/>
    </source>
</evidence>
<dbReference type="EMBL" id="JAAFYZ010000607">
    <property type="protein sequence ID" value="MBS2554804.1"/>
    <property type="molecule type" value="Genomic_DNA"/>
</dbReference>
<accession>A0ABS5L9H2</accession>
<feature type="non-terminal residue" evidence="2">
    <location>
        <position position="1"/>
    </location>
</feature>
<sequence>DLVVAFLAVVKAGAAYVPLPASYPLGLALDVVRDMEPVVLLTDVALRDSEVVCGIAEAGLPVLTVDALEDAEYQMARGSVDGVGFAGLDQVAYVMFTSGSTGVPKGVSISQRNVLALVDDGCWRG</sequence>
<evidence type="ECO:0000313" key="2">
    <source>
        <dbReference type="EMBL" id="MBS2554804.1"/>
    </source>
</evidence>
<gene>
    <name evidence="2" type="ORF">KGQ19_48950</name>
</gene>
<dbReference type="PANTHER" id="PTHR45527:SF1">
    <property type="entry name" value="FATTY ACID SYNTHASE"/>
    <property type="match status" value="1"/>
</dbReference>
<feature type="domain" description="AMP-dependent synthetase/ligase" evidence="1">
    <location>
        <begin position="2"/>
        <end position="119"/>
    </location>
</feature>
<name>A0ABS5L9H2_9ACTN</name>
<dbReference type="SUPFAM" id="SSF56801">
    <property type="entry name" value="Acetyl-CoA synthetase-like"/>
    <property type="match status" value="1"/>
</dbReference>
<reference evidence="2 3" key="1">
    <citation type="submission" date="2020-02" db="EMBL/GenBank/DDBJ databases">
        <title>Acidophilic actinobacteria isolated from forest soil.</title>
        <authorList>
            <person name="Golinska P."/>
        </authorList>
    </citation>
    <scope>NUCLEOTIDE SEQUENCE [LARGE SCALE GENOMIC DNA]</scope>
    <source>
        <strain evidence="2 3">NL8</strain>
    </source>
</reference>
<dbReference type="Pfam" id="PF00501">
    <property type="entry name" value="AMP-binding"/>
    <property type="match status" value="1"/>
</dbReference>
<keyword evidence="3" id="KW-1185">Reference proteome</keyword>
<protein>
    <submittedName>
        <fullName evidence="2">AMP-binding protein</fullName>
    </submittedName>
</protein>
<dbReference type="Proteomes" id="UP000730482">
    <property type="component" value="Unassembled WGS sequence"/>
</dbReference>